<reference evidence="8" key="1">
    <citation type="journal article" date="2017" name="Int. J. Syst. Evol. Microbiol.">
        <title>Notoacmeibacter marinus gen. nov., sp. nov., isolated from the gut of a limpet and proposal of Notoacmeibacteraceae fam. nov. in the order Rhizobiales of the class Alphaproteobacteria.</title>
        <authorList>
            <person name="Huang Z."/>
            <person name="Guo F."/>
            <person name="Lai Q."/>
        </authorList>
    </citation>
    <scope>NUCLEOTIDE SEQUENCE [LARGE SCALE GENOMIC DNA]</scope>
    <source>
        <strain evidence="8">XMTR2A4</strain>
    </source>
</reference>
<dbReference type="InterPro" id="IPR051461">
    <property type="entry name" value="UPF0750_membrane"/>
</dbReference>
<sequence length="208" mass="22191">MARRFGDWHATATNHTPAEDAQGIFTGCVMAAIGVAILAHLGFLTGSTAGLALVISYATDFNVGLVYFMLNLPFYALAISQLGWAFTIKTFLAVGLLSVLTWLQPRLLQFGEIEPLTGAIVAGLLIGFGLLALFRHRASLGGAGILALYLQDRFGWRAGFTQLAVDLLVLALAFTVASPIAVLYSVIGAVVLNLALAINHRNDRYVAQ</sequence>
<evidence type="ECO:0000256" key="5">
    <source>
        <dbReference type="ARBA" id="ARBA00023136"/>
    </source>
</evidence>
<evidence type="ECO:0000313" key="8">
    <source>
        <dbReference type="Proteomes" id="UP000215405"/>
    </source>
</evidence>
<dbReference type="PANTHER" id="PTHR33545:SF5">
    <property type="entry name" value="UPF0750 MEMBRANE PROTEIN YITT"/>
    <property type="match status" value="1"/>
</dbReference>
<evidence type="ECO:0000256" key="1">
    <source>
        <dbReference type="ARBA" id="ARBA00004651"/>
    </source>
</evidence>
<feature type="transmembrane region" description="Helical" evidence="6">
    <location>
        <begin position="115"/>
        <end position="134"/>
    </location>
</feature>
<keyword evidence="3 6" id="KW-0812">Transmembrane</keyword>
<gene>
    <name evidence="7" type="ORF">B7H23_01675</name>
</gene>
<organism evidence="7 8">
    <name type="scientific">Notoacmeibacter marinus</name>
    <dbReference type="NCBI Taxonomy" id="1876515"/>
    <lineage>
        <taxon>Bacteria</taxon>
        <taxon>Pseudomonadati</taxon>
        <taxon>Pseudomonadota</taxon>
        <taxon>Alphaproteobacteria</taxon>
        <taxon>Hyphomicrobiales</taxon>
        <taxon>Notoacmeibacteraceae</taxon>
        <taxon>Notoacmeibacter</taxon>
    </lineage>
</organism>
<dbReference type="AlphaFoldDB" id="A0A231V293"/>
<comment type="caution">
    <text evidence="7">The sequence shown here is derived from an EMBL/GenBank/DDBJ whole genome shotgun (WGS) entry which is preliminary data.</text>
</comment>
<keyword evidence="2" id="KW-1003">Cell membrane</keyword>
<keyword evidence="4 6" id="KW-1133">Transmembrane helix</keyword>
<dbReference type="PANTHER" id="PTHR33545">
    <property type="entry name" value="UPF0750 MEMBRANE PROTEIN YITT-RELATED"/>
    <property type="match status" value="1"/>
</dbReference>
<dbReference type="GO" id="GO:0005886">
    <property type="term" value="C:plasma membrane"/>
    <property type="evidence" value="ECO:0007669"/>
    <property type="project" value="UniProtKB-SubCell"/>
</dbReference>
<dbReference type="EMBL" id="NBYO01000001">
    <property type="protein sequence ID" value="OXT01696.1"/>
    <property type="molecule type" value="Genomic_DNA"/>
</dbReference>
<name>A0A231V293_9HYPH</name>
<dbReference type="Pfam" id="PF02588">
    <property type="entry name" value="YitT_membrane"/>
    <property type="match status" value="1"/>
</dbReference>
<evidence type="ECO:0000256" key="2">
    <source>
        <dbReference type="ARBA" id="ARBA00022475"/>
    </source>
</evidence>
<evidence type="ECO:0000256" key="4">
    <source>
        <dbReference type="ARBA" id="ARBA00022989"/>
    </source>
</evidence>
<dbReference type="RefSeq" id="WP_094075666.1">
    <property type="nucleotide sequence ID" value="NZ_NBYO01000001.1"/>
</dbReference>
<protein>
    <submittedName>
        <fullName evidence="7">Membrane protein</fullName>
    </submittedName>
</protein>
<feature type="transmembrane region" description="Helical" evidence="6">
    <location>
        <begin position="21"/>
        <end position="43"/>
    </location>
</feature>
<keyword evidence="5 6" id="KW-0472">Membrane</keyword>
<evidence type="ECO:0000256" key="3">
    <source>
        <dbReference type="ARBA" id="ARBA00022692"/>
    </source>
</evidence>
<feature type="transmembrane region" description="Helical" evidence="6">
    <location>
        <begin position="180"/>
        <end position="198"/>
    </location>
</feature>
<comment type="subcellular location">
    <subcellularLocation>
        <location evidence="1">Cell membrane</location>
        <topology evidence="1">Multi-pass membrane protein</topology>
    </subcellularLocation>
</comment>
<proteinExistence type="predicted"/>
<accession>A0A231V293</accession>
<keyword evidence="8" id="KW-1185">Reference proteome</keyword>
<dbReference type="InterPro" id="IPR003740">
    <property type="entry name" value="YitT"/>
</dbReference>
<feature type="transmembrane region" description="Helical" evidence="6">
    <location>
        <begin position="154"/>
        <end position="174"/>
    </location>
</feature>
<dbReference type="Proteomes" id="UP000215405">
    <property type="component" value="Unassembled WGS sequence"/>
</dbReference>
<feature type="transmembrane region" description="Helical" evidence="6">
    <location>
        <begin position="82"/>
        <end position="103"/>
    </location>
</feature>
<evidence type="ECO:0000256" key="6">
    <source>
        <dbReference type="SAM" id="Phobius"/>
    </source>
</evidence>
<evidence type="ECO:0000313" key="7">
    <source>
        <dbReference type="EMBL" id="OXT01696.1"/>
    </source>
</evidence>
<feature type="transmembrane region" description="Helical" evidence="6">
    <location>
        <begin position="49"/>
        <end position="70"/>
    </location>
</feature>